<organism evidence="3 4">
    <name type="scientific">Ramularia collo-cygni</name>
    <dbReference type="NCBI Taxonomy" id="112498"/>
    <lineage>
        <taxon>Eukaryota</taxon>
        <taxon>Fungi</taxon>
        <taxon>Dikarya</taxon>
        <taxon>Ascomycota</taxon>
        <taxon>Pezizomycotina</taxon>
        <taxon>Dothideomycetes</taxon>
        <taxon>Dothideomycetidae</taxon>
        <taxon>Mycosphaerellales</taxon>
        <taxon>Mycosphaerellaceae</taxon>
        <taxon>Ramularia</taxon>
    </lineage>
</organism>
<dbReference type="Proteomes" id="UP000225277">
    <property type="component" value="Unassembled WGS sequence"/>
</dbReference>
<name>A0A2D3UM90_9PEZI</name>
<dbReference type="OrthoDB" id="3944128at2759"/>
<feature type="region of interest" description="Disordered" evidence="1">
    <location>
        <begin position="448"/>
        <end position="523"/>
    </location>
</feature>
<dbReference type="STRING" id="112498.A0A2D3UM90"/>
<keyword evidence="2" id="KW-0732">Signal</keyword>
<sequence length="729" mass="75038">MKPFELPAGLLVALFAYSNLIEALSTPTPTITQIASTGSGPEYASACQSAYSSFNSASSAYLKAHEYVSTTILALGGTSYSYVDYIANASTLCDGHPRVTASNYSTLSSGTLTYVNPVTGYSTIVGTINSAFMQPAPTCSISPSDCDPLWATYLSSLSARPPQITAPPLQTPPCMNQTQASSYASATEDVYGCGQCTIYGEGVQLVFWPVPTTVSRDMCASEPTASRTHYGPGAVISAYAGKSVGNNTGTDASLRGYATADGKETIVADGHVFTSGTAYISISSVYAVDRCSKTFGTGVTDAILAMPSESVLSLRYSQDHFQQVMTTDQITGYPVNYADFHTPIPWSAWNGQVICLNEQDNRWCNVIKENYFRPQLAIPPQITDLSPEFKGCQMWYNGLWDPPLALTERSEVAKPTLPASFTQTKEPASPSSTVVAPTATATTTATALSNELPPPTYSSHPAEQTQSSAASHDEDQNSSSNGGQATSDGDQTASSGDQATEPNVAAPTLPTAKAPVPSNEPWTASVEIGGQTYMATGSGNHAVVGSVTYSSGAAAQTLPNGIVASYGSDGIVFDHTTMITFDDAQPTNGPTTPDADTVVVTVSGSSALTVVQSSDGGVIVAGTYTLTPGAGAVTLEDGQVLSAATGGVAVYSKSTLSVKNSHSTSDSGSAQHGSSTGGTGVSPSTTEKADATGGGAQSSQNPGSGASPFSAPAVTSFIMVIFVTAVLAV</sequence>
<dbReference type="EMBL" id="FJUY01000001">
    <property type="protein sequence ID" value="CZT14981.1"/>
    <property type="molecule type" value="Genomic_DNA"/>
</dbReference>
<accession>A0A2D3UM90</accession>
<evidence type="ECO:0000256" key="1">
    <source>
        <dbReference type="SAM" id="MobiDB-lite"/>
    </source>
</evidence>
<reference evidence="3 4" key="1">
    <citation type="submission" date="2016-03" db="EMBL/GenBank/DDBJ databases">
        <authorList>
            <person name="Ploux O."/>
        </authorList>
    </citation>
    <scope>NUCLEOTIDE SEQUENCE [LARGE SCALE GENOMIC DNA]</scope>
    <source>
        <strain evidence="3 4">URUG2</strain>
    </source>
</reference>
<feature type="compositionally biased region" description="Polar residues" evidence="1">
    <location>
        <begin position="660"/>
        <end position="672"/>
    </location>
</feature>
<evidence type="ECO:0000313" key="4">
    <source>
        <dbReference type="Proteomes" id="UP000225277"/>
    </source>
</evidence>
<evidence type="ECO:0000313" key="3">
    <source>
        <dbReference type="EMBL" id="CZT14981.1"/>
    </source>
</evidence>
<feature type="region of interest" description="Disordered" evidence="1">
    <location>
        <begin position="660"/>
        <end position="707"/>
    </location>
</feature>
<gene>
    <name evidence="3" type="ORF">RCC_00900</name>
</gene>
<proteinExistence type="predicted"/>
<dbReference type="RefSeq" id="XP_023621878.1">
    <property type="nucleotide sequence ID" value="XM_023766110.1"/>
</dbReference>
<feature type="signal peptide" evidence="2">
    <location>
        <begin position="1"/>
        <end position="23"/>
    </location>
</feature>
<keyword evidence="4" id="KW-1185">Reference proteome</keyword>
<evidence type="ECO:0000256" key="2">
    <source>
        <dbReference type="SAM" id="SignalP"/>
    </source>
</evidence>
<dbReference type="AlphaFoldDB" id="A0A2D3UM90"/>
<feature type="chain" id="PRO_5013763611" evidence="2">
    <location>
        <begin position="24"/>
        <end position="729"/>
    </location>
</feature>
<feature type="compositionally biased region" description="Polar residues" evidence="1">
    <location>
        <begin position="457"/>
        <end position="470"/>
    </location>
</feature>
<dbReference type="GeneID" id="35596232"/>
<feature type="compositionally biased region" description="Polar residues" evidence="1">
    <location>
        <begin position="477"/>
        <end position="501"/>
    </location>
</feature>
<protein>
    <submittedName>
        <fullName evidence="3">Uncharacterized protein</fullName>
    </submittedName>
</protein>